<gene>
    <name evidence="1" type="ORF">SAMN05444972_110163</name>
</gene>
<evidence type="ECO:0000313" key="1">
    <source>
        <dbReference type="EMBL" id="SFS90727.1"/>
    </source>
</evidence>
<evidence type="ECO:0000313" key="2">
    <source>
        <dbReference type="Proteomes" id="UP000198660"/>
    </source>
</evidence>
<accession>A0A1I6TP33</accession>
<sequence length="150" mass="15738">MPIQFLDIRTSQAISNGVPSGTGSFISDVAPGTFLGGIGVITKGALQQNKNDIRVQLRLSAGVTSEISENFVTFRVYRISNGVTTLIFQGNQVVPPATIIAGIVASDFQPPFPTNGQIVYQTYVQANLANVIHLDGPVSFNGTAATGTSP</sequence>
<protein>
    <recommendedName>
        <fullName evidence="3">Exosporium protein C</fullName>
    </recommendedName>
</protein>
<evidence type="ECO:0008006" key="3">
    <source>
        <dbReference type="Google" id="ProtNLM"/>
    </source>
</evidence>
<reference evidence="2" key="1">
    <citation type="submission" date="2016-10" db="EMBL/GenBank/DDBJ databases">
        <authorList>
            <person name="Varghese N."/>
            <person name="Submissions S."/>
        </authorList>
    </citation>
    <scope>NUCLEOTIDE SEQUENCE [LARGE SCALE GENOMIC DNA]</scope>
    <source>
        <strain evidence="2">DSM 45789</strain>
    </source>
</reference>
<proteinExistence type="predicted"/>
<dbReference type="EMBL" id="FPAA01000010">
    <property type="protein sequence ID" value="SFS90727.1"/>
    <property type="molecule type" value="Genomic_DNA"/>
</dbReference>
<dbReference type="RefSeq" id="WP_091838233.1">
    <property type="nucleotide sequence ID" value="NZ_FPAA01000010.1"/>
</dbReference>
<organism evidence="1 2">
    <name type="scientific">Marininema halotolerans</name>
    <dbReference type="NCBI Taxonomy" id="1155944"/>
    <lineage>
        <taxon>Bacteria</taxon>
        <taxon>Bacillati</taxon>
        <taxon>Bacillota</taxon>
        <taxon>Bacilli</taxon>
        <taxon>Bacillales</taxon>
        <taxon>Thermoactinomycetaceae</taxon>
        <taxon>Marininema</taxon>
    </lineage>
</organism>
<dbReference type="OrthoDB" id="2922920at2"/>
<name>A0A1I6TP33_9BACL</name>
<keyword evidence="2" id="KW-1185">Reference proteome</keyword>
<dbReference type="Proteomes" id="UP000198660">
    <property type="component" value="Unassembled WGS sequence"/>
</dbReference>
<dbReference type="AlphaFoldDB" id="A0A1I6TP33"/>